<dbReference type="EMBL" id="MN079076">
    <property type="protein sequence ID" value="QEA03766.1"/>
    <property type="molecule type" value="Genomic_DNA"/>
</dbReference>
<dbReference type="AlphaFoldDB" id="A0A5B8R5K8"/>
<gene>
    <name evidence="3" type="ORF">KBTEX_00066</name>
</gene>
<organism evidence="3">
    <name type="scientific">uncultured organism</name>
    <dbReference type="NCBI Taxonomy" id="155900"/>
    <lineage>
        <taxon>unclassified sequences</taxon>
        <taxon>environmental samples</taxon>
    </lineage>
</organism>
<feature type="transmembrane region" description="Helical" evidence="1">
    <location>
        <begin position="134"/>
        <end position="152"/>
    </location>
</feature>
<evidence type="ECO:0000313" key="3">
    <source>
        <dbReference type="EMBL" id="QEA03766.1"/>
    </source>
</evidence>
<proteinExistence type="predicted"/>
<keyword evidence="1" id="KW-1133">Transmembrane helix</keyword>
<keyword evidence="1" id="KW-0812">Transmembrane</keyword>
<name>A0A5B8R5K8_9ZZZZ</name>
<sequence>MEHPTSPFIDALTSPTHWFMAVVTALLVGICVVIHYQCLQVGWRFLVGQSLARHGHRRMVVIILGLLGAHVIEIWIFGAGYSLLLELDGTGKLVGLPLQGLLDHVYFSAVTYTTLGFGDITPQGPIRLLVGTEAITGLALVTWSASLTFLAMQRNW</sequence>
<dbReference type="SUPFAM" id="SSF81324">
    <property type="entry name" value="Voltage-gated potassium channels"/>
    <property type="match status" value="1"/>
</dbReference>
<evidence type="ECO:0000256" key="1">
    <source>
        <dbReference type="SAM" id="Phobius"/>
    </source>
</evidence>
<feature type="domain" description="Potassium channel" evidence="2">
    <location>
        <begin position="98"/>
        <end position="150"/>
    </location>
</feature>
<dbReference type="InterPro" id="IPR013099">
    <property type="entry name" value="K_chnl_dom"/>
</dbReference>
<dbReference type="Pfam" id="PF07885">
    <property type="entry name" value="Ion_trans_2"/>
    <property type="match status" value="1"/>
</dbReference>
<dbReference type="Gene3D" id="1.10.287.70">
    <property type="match status" value="1"/>
</dbReference>
<feature type="transmembrane region" description="Helical" evidence="1">
    <location>
        <begin position="18"/>
        <end position="39"/>
    </location>
</feature>
<reference evidence="3" key="1">
    <citation type="submission" date="2019-06" db="EMBL/GenBank/DDBJ databases">
        <authorList>
            <person name="Murdoch R.W."/>
            <person name="Fathepure B."/>
        </authorList>
    </citation>
    <scope>NUCLEOTIDE SEQUENCE</scope>
</reference>
<keyword evidence="1" id="KW-0472">Membrane</keyword>
<protein>
    <recommendedName>
        <fullName evidence="2">Potassium channel domain-containing protein</fullName>
    </recommendedName>
</protein>
<accession>A0A5B8R5K8</accession>
<feature type="transmembrane region" description="Helical" evidence="1">
    <location>
        <begin position="60"/>
        <end position="84"/>
    </location>
</feature>
<evidence type="ECO:0000259" key="2">
    <source>
        <dbReference type="Pfam" id="PF07885"/>
    </source>
</evidence>